<accession>A0A5S6QZX5</accession>
<feature type="region of interest" description="Disordered" evidence="1">
    <location>
        <begin position="1"/>
        <end position="32"/>
    </location>
</feature>
<dbReference type="STRING" id="70415.A0A5S6QZX5"/>
<organism evidence="3 4">
    <name type="scientific">Trichuris muris</name>
    <name type="common">Mouse whipworm</name>
    <dbReference type="NCBI Taxonomy" id="70415"/>
    <lineage>
        <taxon>Eukaryota</taxon>
        <taxon>Metazoa</taxon>
        <taxon>Ecdysozoa</taxon>
        <taxon>Nematoda</taxon>
        <taxon>Enoplea</taxon>
        <taxon>Dorylaimia</taxon>
        <taxon>Trichinellida</taxon>
        <taxon>Trichuridae</taxon>
        <taxon>Trichuris</taxon>
    </lineage>
</organism>
<dbReference type="WBParaSite" id="TMUE_3000012810.1">
    <property type="protein sequence ID" value="TMUE_3000012810.1"/>
    <property type="gene ID" value="WBGene00301718"/>
</dbReference>
<dbReference type="Gene3D" id="2.20.25.240">
    <property type="match status" value="1"/>
</dbReference>
<evidence type="ECO:0000259" key="2">
    <source>
        <dbReference type="Pfam" id="PF10551"/>
    </source>
</evidence>
<evidence type="ECO:0000313" key="3">
    <source>
        <dbReference type="Proteomes" id="UP000046395"/>
    </source>
</evidence>
<dbReference type="Pfam" id="PF10551">
    <property type="entry name" value="MULE"/>
    <property type="match status" value="1"/>
</dbReference>
<feature type="domain" description="MULE transposase" evidence="2">
    <location>
        <begin position="186"/>
        <end position="278"/>
    </location>
</feature>
<proteinExistence type="predicted"/>
<dbReference type="PANTHER" id="PTHR47160">
    <property type="entry name" value="PUTATIVE-RELATED"/>
    <property type="match status" value="1"/>
</dbReference>
<dbReference type="Proteomes" id="UP000046395">
    <property type="component" value="Unassembled WGS sequence"/>
</dbReference>
<dbReference type="AlphaFoldDB" id="A0A5S6QZX5"/>
<name>A0A5S6QZX5_TRIMR</name>
<dbReference type="PANTHER" id="PTHR47160:SF10">
    <property type="entry name" value="MULE TRANSPOSASE DOMAIN-CONTAINING PROTEIN"/>
    <property type="match status" value="1"/>
</dbReference>
<evidence type="ECO:0000256" key="1">
    <source>
        <dbReference type="SAM" id="MobiDB-lite"/>
    </source>
</evidence>
<sequence>MQAPDAQHTDQPAQTSWILSKRNREKSTKKFRRCDKRDSDGCKARIHTDAVTDQVIKRVIAHTHGFDAGEVEASAVMTEIRRRAKETVETPAAIMNEAFEGASTAAQGKLPPTRFIRRTIQRRRAAIEAPPSLPVSRASFVIPEAYKTYGEERFLLYDSGLGDEDRILIFGRQSQGASSMHMKAVYADGTFSIAPDIFEQLYVLLAEREGFVFPLLYALLPNKQEPTYSRMFRAIRDMWPQLSPESISMDFEMAAINAAVATFPSARIFGCFFHLVRNLYKQLNHQSLLTRCRREPEFGLSARMIASLAFVSTADLDEAIDVLGTRLPRELLPTLYWFEENYVGAWTRHHSRREPLFPPSTWSTYDRALAGIDRTNNFAEAAHRRIRSEIGAVHTTLWRFIDGFRKVQAGRDMEYEQYVRGEQPPHKRQKYQKADNNILAIDGSVSRTNSSSPRAIASTDPSEALWPSLEDRRARKHQWGWHKTMEPRCTQNSDRILRCAAPAKLLVRSMSITGPS</sequence>
<protein>
    <submittedName>
        <fullName evidence="4">MULE domain-containing protein</fullName>
    </submittedName>
</protein>
<feature type="compositionally biased region" description="Polar residues" evidence="1">
    <location>
        <begin position="9"/>
        <end position="18"/>
    </location>
</feature>
<feature type="compositionally biased region" description="Basic residues" evidence="1">
    <location>
        <begin position="21"/>
        <end position="32"/>
    </location>
</feature>
<evidence type="ECO:0000313" key="4">
    <source>
        <dbReference type="WBParaSite" id="TMUE_3000012810.1"/>
    </source>
</evidence>
<keyword evidence="3" id="KW-1185">Reference proteome</keyword>
<reference evidence="4" key="1">
    <citation type="submission" date="2019-12" db="UniProtKB">
        <authorList>
            <consortium name="WormBaseParasite"/>
        </authorList>
    </citation>
    <scope>IDENTIFICATION</scope>
</reference>
<dbReference type="InterPro" id="IPR018289">
    <property type="entry name" value="MULE_transposase_dom"/>
</dbReference>